<name>A0ABR4LCU9_9EURO</name>
<dbReference type="Proteomes" id="UP001610432">
    <property type="component" value="Unassembled WGS sequence"/>
</dbReference>
<gene>
    <name evidence="2" type="ORF">BJX67DRAFT_366730</name>
</gene>
<evidence type="ECO:0000313" key="2">
    <source>
        <dbReference type="EMBL" id="KAL2862271.1"/>
    </source>
</evidence>
<reference evidence="2 3" key="1">
    <citation type="submission" date="2024-07" db="EMBL/GenBank/DDBJ databases">
        <title>Section-level genome sequencing and comparative genomics of Aspergillus sections Usti and Cavernicolus.</title>
        <authorList>
            <consortium name="Lawrence Berkeley National Laboratory"/>
            <person name="Nybo J.L."/>
            <person name="Vesth T.C."/>
            <person name="Theobald S."/>
            <person name="Frisvad J.C."/>
            <person name="Larsen T.O."/>
            <person name="Kjaerboelling I."/>
            <person name="Rothschild-Mancinelli K."/>
            <person name="Lyhne E.K."/>
            <person name="Kogle M.E."/>
            <person name="Barry K."/>
            <person name="Clum A."/>
            <person name="Na H."/>
            <person name="Ledsgaard L."/>
            <person name="Lin J."/>
            <person name="Lipzen A."/>
            <person name="Kuo A."/>
            <person name="Riley R."/>
            <person name="Mondo S."/>
            <person name="Labutti K."/>
            <person name="Haridas S."/>
            <person name="Pangalinan J."/>
            <person name="Salamov A.A."/>
            <person name="Simmons B.A."/>
            <person name="Magnuson J.K."/>
            <person name="Chen J."/>
            <person name="Drula E."/>
            <person name="Henrissat B."/>
            <person name="Wiebenga A."/>
            <person name="Lubbers R.J."/>
            <person name="Gomes A.C."/>
            <person name="Macurrencykelacurrency M.R."/>
            <person name="Stajich J."/>
            <person name="Grigoriev I.V."/>
            <person name="Mortensen U.H."/>
            <person name="De Vries R.P."/>
            <person name="Baker S.E."/>
            <person name="Andersen M.R."/>
        </authorList>
    </citation>
    <scope>NUCLEOTIDE SEQUENCE [LARGE SCALE GENOMIC DNA]</scope>
    <source>
        <strain evidence="2 3">CBS 449.75</strain>
    </source>
</reference>
<dbReference type="RefSeq" id="XP_070881250.1">
    <property type="nucleotide sequence ID" value="XM_071030431.1"/>
</dbReference>
<accession>A0ABR4LCU9</accession>
<evidence type="ECO:0000313" key="3">
    <source>
        <dbReference type="Proteomes" id="UP001610432"/>
    </source>
</evidence>
<evidence type="ECO:0008006" key="4">
    <source>
        <dbReference type="Google" id="ProtNLM"/>
    </source>
</evidence>
<dbReference type="EMBL" id="JBFXLQ010000070">
    <property type="protein sequence ID" value="KAL2862271.1"/>
    <property type="molecule type" value="Genomic_DNA"/>
</dbReference>
<organism evidence="2 3">
    <name type="scientific">Aspergillus lucknowensis</name>
    <dbReference type="NCBI Taxonomy" id="176173"/>
    <lineage>
        <taxon>Eukaryota</taxon>
        <taxon>Fungi</taxon>
        <taxon>Dikarya</taxon>
        <taxon>Ascomycota</taxon>
        <taxon>Pezizomycotina</taxon>
        <taxon>Eurotiomycetes</taxon>
        <taxon>Eurotiomycetidae</taxon>
        <taxon>Eurotiales</taxon>
        <taxon>Aspergillaceae</taxon>
        <taxon>Aspergillus</taxon>
        <taxon>Aspergillus subgen. Nidulantes</taxon>
    </lineage>
</organism>
<sequence>MVQEQCLARLKSPLESLPTEIIQEIFLRCLEINLPRASIHIARALSDPVIYSWLVRFAFAITKSDGDDDDHEPFFTRHFLPPHAIVGAIDNAEMVNLRTQILGCRWCTLSVVRNCQVKFLSHVCRHLRQEMEIFPDDCQLVARPSIETRFDNLEDYDRGVCGHRGKADLILRARKLFKPPTSVADFKISMWFNHGVVDIEVRDGVEYLGNRYFELPFCPRSRVPDKLLGQPWTKTKFEFLELLATKACIDVEESFPRATRTLRQVIRDRDLATFVRLLDFYVVAGGYKALVPFPTRNPVFKAALRYAEAFNDPFVRILVEDRWGHIDPEDLRLKEQLLAAVDFTCIPSGEPCRPPSGFESECVNQNEPFTSRDDPF</sequence>
<keyword evidence="3" id="KW-1185">Reference proteome</keyword>
<dbReference type="GeneID" id="98145503"/>
<proteinExistence type="predicted"/>
<feature type="region of interest" description="Disordered" evidence="1">
    <location>
        <begin position="356"/>
        <end position="376"/>
    </location>
</feature>
<comment type="caution">
    <text evidence="2">The sequence shown here is derived from an EMBL/GenBank/DDBJ whole genome shotgun (WGS) entry which is preliminary data.</text>
</comment>
<evidence type="ECO:0000256" key="1">
    <source>
        <dbReference type="SAM" id="MobiDB-lite"/>
    </source>
</evidence>
<protein>
    <recommendedName>
        <fullName evidence="4">F-box domain-containing protein</fullName>
    </recommendedName>
</protein>